<dbReference type="Proteomes" id="UP001291623">
    <property type="component" value="Unassembled WGS sequence"/>
</dbReference>
<proteinExistence type="predicted"/>
<dbReference type="EMBL" id="JAVYJV010000010">
    <property type="protein sequence ID" value="KAK4360731.1"/>
    <property type="molecule type" value="Genomic_DNA"/>
</dbReference>
<protein>
    <submittedName>
        <fullName evidence="2">Uncharacterized protein</fullName>
    </submittedName>
</protein>
<evidence type="ECO:0000256" key="1">
    <source>
        <dbReference type="SAM" id="MobiDB-lite"/>
    </source>
</evidence>
<evidence type="ECO:0000313" key="2">
    <source>
        <dbReference type="EMBL" id="KAK4360731.1"/>
    </source>
</evidence>
<name>A0AAE1VEK0_9SOLA</name>
<feature type="region of interest" description="Disordered" evidence="1">
    <location>
        <begin position="146"/>
        <end position="170"/>
    </location>
</feature>
<comment type="caution">
    <text evidence="2">The sequence shown here is derived from an EMBL/GenBank/DDBJ whole genome shotgun (WGS) entry which is preliminary data.</text>
</comment>
<gene>
    <name evidence="2" type="ORF">RND71_019683</name>
</gene>
<evidence type="ECO:0000313" key="3">
    <source>
        <dbReference type="Proteomes" id="UP001291623"/>
    </source>
</evidence>
<sequence length="210" mass="23783">MKLVKLKIICLVRCQRHRKKPNVIKEQDKTDSTGNNIWSGLSLKLKMSWSSYERFGLVCCSRIAGRVLLLSYDFWHRRWALRCWHGYIGTGTGTRVLALGHLARAALAYEDSGNLNIFDDKGIVAVVGNYGIEPLNENIDLKKKYKRSKSQKEASSQHAPSSTSPEIPENVERDVFQASFTDFSDSDKKRATHMEASRQISTACILINFS</sequence>
<accession>A0AAE1VEK0</accession>
<organism evidence="2 3">
    <name type="scientific">Anisodus tanguticus</name>
    <dbReference type="NCBI Taxonomy" id="243964"/>
    <lineage>
        <taxon>Eukaryota</taxon>
        <taxon>Viridiplantae</taxon>
        <taxon>Streptophyta</taxon>
        <taxon>Embryophyta</taxon>
        <taxon>Tracheophyta</taxon>
        <taxon>Spermatophyta</taxon>
        <taxon>Magnoliopsida</taxon>
        <taxon>eudicotyledons</taxon>
        <taxon>Gunneridae</taxon>
        <taxon>Pentapetalae</taxon>
        <taxon>asterids</taxon>
        <taxon>lamiids</taxon>
        <taxon>Solanales</taxon>
        <taxon>Solanaceae</taxon>
        <taxon>Solanoideae</taxon>
        <taxon>Hyoscyameae</taxon>
        <taxon>Anisodus</taxon>
    </lineage>
</organism>
<reference evidence="2" key="1">
    <citation type="submission" date="2023-12" db="EMBL/GenBank/DDBJ databases">
        <title>Genome assembly of Anisodus tanguticus.</title>
        <authorList>
            <person name="Wang Y.-J."/>
        </authorList>
    </citation>
    <scope>NUCLEOTIDE SEQUENCE</scope>
    <source>
        <strain evidence="2">KB-2021</strain>
        <tissue evidence="2">Leaf</tissue>
    </source>
</reference>
<feature type="compositionally biased region" description="Polar residues" evidence="1">
    <location>
        <begin position="153"/>
        <end position="165"/>
    </location>
</feature>
<dbReference type="AlphaFoldDB" id="A0AAE1VEK0"/>
<keyword evidence="3" id="KW-1185">Reference proteome</keyword>